<dbReference type="PANTHER" id="PTHR44259">
    <property type="entry name" value="OS07G0183000 PROTEIN-RELATED"/>
    <property type="match status" value="1"/>
</dbReference>
<reference evidence="3" key="1">
    <citation type="journal article" date="2019" name="Gigascience">
        <title>De novo genome assembly of the endangered Acer yangbiense, a plant species with extremely small populations endemic to Yunnan Province, China.</title>
        <authorList>
            <person name="Yang J."/>
            <person name="Wariss H.M."/>
            <person name="Tao L."/>
            <person name="Zhang R."/>
            <person name="Yun Q."/>
            <person name="Hollingsworth P."/>
            <person name="Dao Z."/>
            <person name="Luo G."/>
            <person name="Guo H."/>
            <person name="Ma Y."/>
            <person name="Sun W."/>
        </authorList>
    </citation>
    <scope>NUCLEOTIDE SEQUENCE [LARGE SCALE GENOMIC DNA]</scope>
    <source>
        <strain evidence="3">cv. Malutang</strain>
    </source>
</reference>
<accession>A0A5C7H0E6</accession>
<dbReference type="AlphaFoldDB" id="A0A5C7H0E6"/>
<comment type="caution">
    <text evidence="2">The sequence shown here is derived from an EMBL/GenBank/DDBJ whole genome shotgun (WGS) entry which is preliminary data.</text>
</comment>
<protein>
    <recommendedName>
        <fullName evidence="1">KIB1-4 beta-propeller domain-containing protein</fullName>
    </recommendedName>
</protein>
<keyword evidence="3" id="KW-1185">Reference proteome</keyword>
<organism evidence="2 3">
    <name type="scientific">Acer yangbiense</name>
    <dbReference type="NCBI Taxonomy" id="1000413"/>
    <lineage>
        <taxon>Eukaryota</taxon>
        <taxon>Viridiplantae</taxon>
        <taxon>Streptophyta</taxon>
        <taxon>Embryophyta</taxon>
        <taxon>Tracheophyta</taxon>
        <taxon>Spermatophyta</taxon>
        <taxon>Magnoliopsida</taxon>
        <taxon>eudicotyledons</taxon>
        <taxon>Gunneridae</taxon>
        <taxon>Pentapetalae</taxon>
        <taxon>rosids</taxon>
        <taxon>malvids</taxon>
        <taxon>Sapindales</taxon>
        <taxon>Sapindaceae</taxon>
        <taxon>Hippocastanoideae</taxon>
        <taxon>Acereae</taxon>
        <taxon>Acer</taxon>
    </lineage>
</organism>
<dbReference type="OrthoDB" id="642536at2759"/>
<dbReference type="Proteomes" id="UP000323000">
    <property type="component" value="Chromosome 11"/>
</dbReference>
<sequence length="354" mass="41007">MAIWLWRSAASKNNFRFRASVVPWLMLPPKEKGSDVRSFFSLSKGMSRQINLPDANCNKCFSSKGWLMVINNDWSMYLLHPFSSLRIELPHMKTFHNWEALSTLDNAFYFLHKCVVSTSPSLESEDYTLVVIHGGTRKLAYFRPGFKTWITIDSCQLNYFDVIYYQGQFYAIDVWGGITAIDIKSDNTVVAKRVVADLSLELVPREFRMKFYLVESAGKILAVARKFRTEVTQTYANYGTTAFRVVEVDLSRNEKEWSPVKNLGNRALFVGDNSSLSVQVFDNFNFKPNCIYFTDDWQDLYFSSRFSEGVGRDMGIYNLQDGSIDRIETCFMCRSKCSLYHPFNPPMWIEESFQ</sequence>
<proteinExistence type="predicted"/>
<evidence type="ECO:0000313" key="2">
    <source>
        <dbReference type="EMBL" id="TXG50279.1"/>
    </source>
</evidence>
<name>A0A5C7H0E6_9ROSI</name>
<dbReference type="Pfam" id="PF03478">
    <property type="entry name" value="Beta-prop_KIB1-4"/>
    <property type="match status" value="1"/>
</dbReference>
<dbReference type="EMBL" id="VAHF01000011">
    <property type="protein sequence ID" value="TXG50279.1"/>
    <property type="molecule type" value="Genomic_DNA"/>
</dbReference>
<dbReference type="PANTHER" id="PTHR44259:SF108">
    <property type="entry name" value="F-BOX PROTEIN SKIP23-LIKE"/>
    <property type="match status" value="1"/>
</dbReference>
<feature type="domain" description="KIB1-4 beta-propeller" evidence="1">
    <location>
        <begin position="39"/>
        <end position="318"/>
    </location>
</feature>
<evidence type="ECO:0000259" key="1">
    <source>
        <dbReference type="Pfam" id="PF03478"/>
    </source>
</evidence>
<evidence type="ECO:0000313" key="3">
    <source>
        <dbReference type="Proteomes" id="UP000323000"/>
    </source>
</evidence>
<dbReference type="InterPro" id="IPR050942">
    <property type="entry name" value="F-box_BR-signaling"/>
</dbReference>
<dbReference type="InterPro" id="IPR005174">
    <property type="entry name" value="KIB1-4_b-propeller"/>
</dbReference>
<gene>
    <name evidence="2" type="ORF">EZV62_022803</name>
</gene>